<dbReference type="InterPro" id="IPR038883">
    <property type="entry name" value="AN11006-like"/>
</dbReference>
<dbReference type="Proteomes" id="UP000325902">
    <property type="component" value="Unassembled WGS sequence"/>
</dbReference>
<protein>
    <recommendedName>
        <fullName evidence="1">DUF7730 domain-containing protein</fullName>
    </recommendedName>
</protein>
<proteinExistence type="predicted"/>
<name>A0A5N5CVT4_9PEZI</name>
<accession>A0A5N5CVT4</accession>
<dbReference type="InterPro" id="IPR036390">
    <property type="entry name" value="WH_DNA-bd_sf"/>
</dbReference>
<evidence type="ECO:0000313" key="3">
    <source>
        <dbReference type="Proteomes" id="UP000325902"/>
    </source>
</evidence>
<reference evidence="2 3" key="1">
    <citation type="journal article" date="2019" name="Sci. Rep.">
        <title>A multi-omics analysis of the grapevine pathogen Lasiodiplodia theobromae reveals that temperature affects the expression of virulence- and pathogenicity-related genes.</title>
        <authorList>
            <person name="Felix C."/>
            <person name="Meneses R."/>
            <person name="Goncalves M.F.M."/>
            <person name="Tilleman L."/>
            <person name="Duarte A.S."/>
            <person name="Jorrin-Novo J.V."/>
            <person name="Van de Peer Y."/>
            <person name="Deforce D."/>
            <person name="Van Nieuwerburgh F."/>
            <person name="Esteves A.C."/>
            <person name="Alves A."/>
        </authorList>
    </citation>
    <scope>NUCLEOTIDE SEQUENCE [LARGE SCALE GENOMIC DNA]</scope>
    <source>
        <strain evidence="2 3">LA-SOL3</strain>
    </source>
</reference>
<organism evidence="2 3">
    <name type="scientific">Lasiodiplodia theobromae</name>
    <dbReference type="NCBI Taxonomy" id="45133"/>
    <lineage>
        <taxon>Eukaryota</taxon>
        <taxon>Fungi</taxon>
        <taxon>Dikarya</taxon>
        <taxon>Ascomycota</taxon>
        <taxon>Pezizomycotina</taxon>
        <taxon>Dothideomycetes</taxon>
        <taxon>Dothideomycetes incertae sedis</taxon>
        <taxon>Botryosphaeriales</taxon>
        <taxon>Botryosphaeriaceae</taxon>
        <taxon>Lasiodiplodia</taxon>
    </lineage>
</organism>
<feature type="domain" description="DUF7730" evidence="1">
    <location>
        <begin position="133"/>
        <end position="267"/>
    </location>
</feature>
<dbReference type="Pfam" id="PF24864">
    <property type="entry name" value="DUF7730"/>
    <property type="match status" value="1"/>
</dbReference>
<sequence length="459" mass="52693">MSRPPEIVTSTTVLPTTLTVPDCGDRRPKLNFHQLIALAIVDHVNRSPTGQDILDWMETHFEYFTQHPHGLAHLRARLRGFFITYDPPIVPLSEKYRHVAMPWEQEQYLSLRYAIVVGHYNMIFPKSHKAFPFMRLPAELRLNVYEYVLGMPCEQLTAHPHIYWTRAQRRKIKGHFLSHVKYYGNAGPHTPGSWYGSTDFICPPASRILALLSVSKKIHEEALPIFYRINDFGTINYFYCGGIPILRNLRGTRRNYLRNLTITYPAAMVDIFILATCQELENLTLQIEYPGWNDRDLNLPPEFHILSRLRGIKKFKVFGHNAHQFVERVRAYLEPLVTQPREEPGEAVDEEGPSMWEFIQLLCVLKLLPRRWAGKGGVLVDDAASNTIASQQRACVYDTTAQPIVAMKNDMERSAHILGRHARHRGNPPRVSSAVIPMTTARRDSPSTLRRLTAVSGRK</sequence>
<dbReference type="PANTHER" id="PTHR42085">
    <property type="entry name" value="F-BOX DOMAIN-CONTAINING PROTEIN"/>
    <property type="match status" value="1"/>
</dbReference>
<dbReference type="OrthoDB" id="5272396at2759"/>
<evidence type="ECO:0000313" key="2">
    <source>
        <dbReference type="EMBL" id="KAB2569455.1"/>
    </source>
</evidence>
<dbReference type="Gene3D" id="1.10.10.10">
    <property type="entry name" value="Winged helix-like DNA-binding domain superfamily/Winged helix DNA-binding domain"/>
    <property type="match status" value="1"/>
</dbReference>
<gene>
    <name evidence="2" type="ORF">DBV05_g11861</name>
</gene>
<dbReference type="InterPro" id="IPR056632">
    <property type="entry name" value="DUF7730"/>
</dbReference>
<dbReference type="AlphaFoldDB" id="A0A5N5CVT4"/>
<comment type="caution">
    <text evidence="2">The sequence shown here is derived from an EMBL/GenBank/DDBJ whole genome shotgun (WGS) entry which is preliminary data.</text>
</comment>
<keyword evidence="3" id="KW-1185">Reference proteome</keyword>
<evidence type="ECO:0000259" key="1">
    <source>
        <dbReference type="Pfam" id="PF24864"/>
    </source>
</evidence>
<dbReference type="InterPro" id="IPR036388">
    <property type="entry name" value="WH-like_DNA-bd_sf"/>
</dbReference>
<dbReference type="PANTHER" id="PTHR42085:SF7">
    <property type="entry name" value="F-BOX DOMAIN-CONTAINING PROTEIN"/>
    <property type="match status" value="1"/>
</dbReference>
<dbReference type="EMBL" id="VCHE01000193">
    <property type="protein sequence ID" value="KAB2569455.1"/>
    <property type="molecule type" value="Genomic_DNA"/>
</dbReference>
<dbReference type="SUPFAM" id="SSF46785">
    <property type="entry name" value="Winged helix' DNA-binding domain"/>
    <property type="match status" value="1"/>
</dbReference>